<organism evidence="2 3">
    <name type="scientific">BD1-7 clade bacterium</name>
    <dbReference type="NCBI Taxonomy" id="2029982"/>
    <lineage>
        <taxon>Bacteria</taxon>
        <taxon>Pseudomonadati</taxon>
        <taxon>Pseudomonadota</taxon>
        <taxon>Gammaproteobacteria</taxon>
        <taxon>Cellvibrionales</taxon>
        <taxon>Spongiibacteraceae</taxon>
        <taxon>BD1-7 clade</taxon>
    </lineage>
</organism>
<keyword evidence="1" id="KW-1133">Transmembrane helix</keyword>
<reference evidence="2 3" key="1">
    <citation type="submission" date="2019-11" db="EMBL/GenBank/DDBJ databases">
        <authorList>
            <person name="Holert J."/>
        </authorList>
    </citation>
    <scope>NUCLEOTIDE SEQUENCE [LARGE SCALE GENOMIC DNA]</scope>
    <source>
        <strain evidence="2">SB11_3</strain>
    </source>
</reference>
<keyword evidence="1" id="KW-0472">Membrane</keyword>
<evidence type="ECO:0000313" key="3">
    <source>
        <dbReference type="Proteomes" id="UP000441399"/>
    </source>
</evidence>
<keyword evidence="1" id="KW-0812">Transmembrane</keyword>
<evidence type="ECO:0000313" key="2">
    <source>
        <dbReference type="EMBL" id="CAA0084259.1"/>
    </source>
</evidence>
<evidence type="ECO:0000256" key="1">
    <source>
        <dbReference type="SAM" id="Phobius"/>
    </source>
</evidence>
<name>A0A5S9N849_9GAMM</name>
<sequence length="34" mass="3545">MVTEDTRTMKQIGLSIGGMAAVTFVLVVVAHLVG</sequence>
<dbReference type="Proteomes" id="UP000441399">
    <property type="component" value="Unassembled WGS sequence"/>
</dbReference>
<keyword evidence="3" id="KW-1185">Reference proteome</keyword>
<dbReference type="EMBL" id="CACSIO010000001">
    <property type="protein sequence ID" value="CAA0084259.1"/>
    <property type="molecule type" value="Genomic_DNA"/>
</dbReference>
<protein>
    <submittedName>
        <fullName evidence="2">Uncharacterized protein</fullName>
    </submittedName>
</protein>
<feature type="transmembrane region" description="Helical" evidence="1">
    <location>
        <begin position="12"/>
        <end position="33"/>
    </location>
</feature>
<gene>
    <name evidence="2" type="ORF">OPDIPICF_00650</name>
</gene>
<proteinExistence type="predicted"/>
<dbReference type="AlphaFoldDB" id="A0A5S9N849"/>
<accession>A0A5S9N849</accession>